<dbReference type="RefSeq" id="WP_106229045.1">
    <property type="nucleotide sequence ID" value="NZ_PVTM01000001.1"/>
</dbReference>
<dbReference type="PANTHER" id="PTHR36920">
    <property type="match status" value="1"/>
</dbReference>
<dbReference type="PANTHER" id="PTHR36920:SF1">
    <property type="entry name" value="OUTER MEMBRANE PROTEIN W"/>
    <property type="match status" value="1"/>
</dbReference>
<accession>A0A2T0VSD0</accession>
<dbReference type="GO" id="GO:0055085">
    <property type="term" value="P:transmembrane transport"/>
    <property type="evidence" value="ECO:0007669"/>
    <property type="project" value="TreeGrafter"/>
</dbReference>
<proteinExistence type="predicted"/>
<reference evidence="2 3" key="1">
    <citation type="submission" date="2018-03" db="EMBL/GenBank/DDBJ databases">
        <title>Comparative analysis of microorganisms from saline springs in Andes Mountain Range, Colombia.</title>
        <authorList>
            <person name="Rubin E."/>
        </authorList>
    </citation>
    <scope>NUCLEOTIDE SEQUENCE [LARGE SCALE GENOMIC DNA]</scope>
    <source>
        <strain evidence="2 3">USBA 854</strain>
    </source>
</reference>
<dbReference type="Proteomes" id="UP000239896">
    <property type="component" value="Unassembled WGS sequence"/>
</dbReference>
<feature type="signal peptide" evidence="1">
    <location>
        <begin position="1"/>
        <end position="25"/>
    </location>
</feature>
<gene>
    <name evidence="2" type="ORF">BCL64_10175</name>
</gene>
<dbReference type="InterPro" id="IPR005618">
    <property type="entry name" value="OMPW"/>
</dbReference>
<dbReference type="Gene3D" id="2.40.160.20">
    <property type="match status" value="1"/>
</dbReference>
<evidence type="ECO:0000313" key="2">
    <source>
        <dbReference type="EMBL" id="PRY73412.1"/>
    </source>
</evidence>
<name>A0A2T0VSD0_9GAMM</name>
<evidence type="ECO:0000313" key="3">
    <source>
        <dbReference type="Proteomes" id="UP000239896"/>
    </source>
</evidence>
<comment type="caution">
    <text evidence="2">The sequence shown here is derived from an EMBL/GenBank/DDBJ whole genome shotgun (WGS) entry which is preliminary data.</text>
</comment>
<dbReference type="EMBL" id="PVTM01000001">
    <property type="protein sequence ID" value="PRY73412.1"/>
    <property type="molecule type" value="Genomic_DNA"/>
</dbReference>
<dbReference type="Pfam" id="PF03922">
    <property type="entry name" value="OmpW"/>
    <property type="match status" value="1"/>
</dbReference>
<organism evidence="2 3">
    <name type="scientific">Halomonas ventosae</name>
    <dbReference type="NCBI Taxonomy" id="229007"/>
    <lineage>
        <taxon>Bacteria</taxon>
        <taxon>Pseudomonadati</taxon>
        <taxon>Pseudomonadota</taxon>
        <taxon>Gammaproteobacteria</taxon>
        <taxon>Oceanospirillales</taxon>
        <taxon>Halomonadaceae</taxon>
        <taxon>Halomonas</taxon>
    </lineage>
</organism>
<dbReference type="PROSITE" id="PS51257">
    <property type="entry name" value="PROKAR_LIPOPROTEIN"/>
    <property type="match status" value="1"/>
</dbReference>
<dbReference type="InterPro" id="IPR011250">
    <property type="entry name" value="OMP/PagP_B-barrel"/>
</dbReference>
<dbReference type="GO" id="GO:0019867">
    <property type="term" value="C:outer membrane"/>
    <property type="evidence" value="ECO:0007669"/>
    <property type="project" value="InterPro"/>
</dbReference>
<evidence type="ECO:0000256" key="1">
    <source>
        <dbReference type="SAM" id="SignalP"/>
    </source>
</evidence>
<protein>
    <submittedName>
        <fullName evidence="2">Outer membrane protein</fullName>
    </submittedName>
</protein>
<sequence>MRKTRLIPAIALAAGCTFASQAALAYGAGDIFVRGGIAKTEPEGSDNGNLAGSELTIEGERGFTYGLGYLFTDKLGVELNGSEKFEHGLTLDGASSGLSVDRMPVNLMANYYPLGGLDSRVQPYAGVGVNYTRFSGEPSGVNVESSYGAVGQLGVDLAVTDNLMLNGFANYADVTADIESGGAQVGEADVDPVTVGGGVTYRF</sequence>
<keyword evidence="1" id="KW-0732">Signal</keyword>
<dbReference type="SUPFAM" id="SSF56925">
    <property type="entry name" value="OMPA-like"/>
    <property type="match status" value="1"/>
</dbReference>
<dbReference type="AlphaFoldDB" id="A0A2T0VSD0"/>
<feature type="chain" id="PRO_5015568934" evidence="1">
    <location>
        <begin position="26"/>
        <end position="203"/>
    </location>
</feature>
<keyword evidence="3" id="KW-1185">Reference proteome</keyword>